<accession>A0AAE1TBW6</accession>
<evidence type="ECO:0000313" key="2">
    <source>
        <dbReference type="EMBL" id="KAK4384991.1"/>
    </source>
</evidence>
<evidence type="ECO:0000313" key="3">
    <source>
        <dbReference type="Proteomes" id="UP001289374"/>
    </source>
</evidence>
<feature type="region of interest" description="Disordered" evidence="1">
    <location>
        <begin position="1621"/>
        <end position="1678"/>
    </location>
</feature>
<evidence type="ECO:0000256" key="1">
    <source>
        <dbReference type="SAM" id="MobiDB-lite"/>
    </source>
</evidence>
<organism evidence="2 3">
    <name type="scientific">Sesamum angolense</name>
    <dbReference type="NCBI Taxonomy" id="2727404"/>
    <lineage>
        <taxon>Eukaryota</taxon>
        <taxon>Viridiplantae</taxon>
        <taxon>Streptophyta</taxon>
        <taxon>Embryophyta</taxon>
        <taxon>Tracheophyta</taxon>
        <taxon>Spermatophyta</taxon>
        <taxon>Magnoliopsida</taxon>
        <taxon>eudicotyledons</taxon>
        <taxon>Gunneridae</taxon>
        <taxon>Pentapetalae</taxon>
        <taxon>asterids</taxon>
        <taxon>lamiids</taxon>
        <taxon>Lamiales</taxon>
        <taxon>Pedaliaceae</taxon>
        <taxon>Sesamum</taxon>
    </lineage>
</organism>
<dbReference type="PANTHER" id="PTHR35764:SF1">
    <property type="entry name" value="PROTEIN SHORTAGE IN CHIASMATA 1"/>
    <property type="match status" value="1"/>
</dbReference>
<gene>
    <name evidence="2" type="ORF">Sango_2623100</name>
</gene>
<dbReference type="PANTHER" id="PTHR35764">
    <property type="entry name" value="PROTEIN SHORTAGE IN CHIASMATA 1"/>
    <property type="match status" value="1"/>
</dbReference>
<protein>
    <submittedName>
        <fullName evidence="2">Protein SHORTAGE IN CHIASMATA 1</fullName>
    </submittedName>
</protein>
<comment type="caution">
    <text evidence="2">The sequence shown here is derived from an EMBL/GenBank/DDBJ whole genome shotgun (WGS) entry which is preliminary data.</text>
</comment>
<dbReference type="EMBL" id="JACGWL010000016">
    <property type="protein sequence ID" value="KAK4384991.1"/>
    <property type="molecule type" value="Genomic_DNA"/>
</dbReference>
<name>A0AAE1TBW6_9LAMI</name>
<sequence length="1692" mass="189498">MRTRFLPTDYSTTAAGVGPLGSLDFVVLPLPLLPPRNYPSVSANFQQSFDEIPVCDISYEVDKLPIDDALSIFLSDVLPHFVDGAGFEEPRIGSSREKSEVVPAEKCTKIFYGNTELDRLGSHSMEIEEKDGTTCNNKGVNELKFVQFEIPDMNISLLQSKNAPHSHIECSHIFSEIPEAEFTMEPLNSELMLHDLHEIERSVYSVVDMSVEYSCEQKANLLEDADSVQGEFGSYNIGFPLFELNAESSCVLEETYTVDELLSFENAEKQQVVQPYEAISDNKDLLGSVEFDMIKYLFHHSVATQYLEDTNLSSKLDYINIVELSHRQDCLMLRHGKSDGDSIWLIDPIIFDEFLFVDLDQYPFCEVFSDLSKEIEAETCESMFGEAMNFRSLSELIVCHELTLMDDSFKSLPVPIVSDQGNTSSLHASVEELLAQLDWQSSSAFDCLYLDWHLLGEDECESAEYSSCWKMLWEIDAYDIDAAMMSSDSGKLIFDFILSEGHSNKPNEENYKKILNLSCSDDVSLFHSSGKADISSSRNHEDQKRRNEEILLKTGVEKVSIFGESMSSDLDFFLNPRNYVTGRGSIPADKSVHTNTACQVLMHTNDSAAANATPAQQNWNVKMHQVQLSDNILVLIDYLWRDFLALLENDKELIQMRNRFQASNDLTLLHLPNDKLKCRLQEKVASNIYLAHNEDNVMALAMLFAIKQMAFYLCYYGIQATYLYIDKLSTSLQCVKDRLSFLYNLIRDENQKAEKELSVLHPSISVLQEVLQTTLSNHNSKILIVSDQVFWCPLKRLLTSLKISYNEPQHLFSSPSQQQARCEIIDAITDIMLNVDCCLASHEFSKTLNLKVNTSGRFGLVAYLLLEFSLHSARISGLYDMSLPHFLLANSASSWNMEAQIYHPGYPLSAQSQMGCPLFVSSRCKWRNQALLKLFAMVSTCPRKRDLDSASAQKENKSKLEELLNAIPVKEDHGNEPVEAVNEDADCTMLPLHSMPVGLASKENLSSKPLFPDTIIIVNTRNFNEEMVISRRSTYQRILEMEKEGAQVVERDICLPVDVIVSSAVSVTWYDCRNIGRKASAPDEAFSCLPLCVESIAASILTSLSFAFSCCILIFEGECNFLVSIMESSDELYAAAASLGIDIQLFCSYSSEMTEEILLSCISVAAKLSRSLYPKMMDSESLAESFLTAFPSINPLSAHAILSSDAMLGKFLELSNGGRICALQKYQVPDVSITLLSAISRYGEREDSRSGMTDCSSSVSIADSGNVQFKVASKMNKPKHTDKLSAGEPPNNLFHMGSQKLLPGDQRNLSGLYVSCNSWLSGGAEIPDKSQHFSLSFDEKLLSHIHDTDADMKLSSDKSSPYDFPLAKGLHIPNQREKPWMPPFDIDSSTRWRSVTTPKNNLSRQSINGTGIPQENFTGEVIDVEDTPAFRENFSVENSSSLSKFLLDVQKDYAGQSSTMSKQPHIATNLPMFRNPADIDSASGARISQNDRSAILRKETKPHYDTINRHNNSMMSQKGLVDGILENGPQDSYKLSFQENSTGCMGGTPLSNALHSSQPQQGSPWTIEFLNRIREKSRLRKQSVSHDLDSPCFGSSGNTLKLTKRKSPSILEFYKYKGGNTPQKTVAQKRLKRSSRPLNSMADKTAPASCPSSWTPPDKRARRRLSFSTSGSGGQSKLVWRETNYHTAHRRL</sequence>
<reference evidence="2" key="2">
    <citation type="journal article" date="2024" name="Plant">
        <title>Genomic evolution and insights into agronomic trait innovations of Sesamum species.</title>
        <authorList>
            <person name="Miao H."/>
            <person name="Wang L."/>
            <person name="Qu L."/>
            <person name="Liu H."/>
            <person name="Sun Y."/>
            <person name="Le M."/>
            <person name="Wang Q."/>
            <person name="Wei S."/>
            <person name="Zheng Y."/>
            <person name="Lin W."/>
            <person name="Duan Y."/>
            <person name="Cao H."/>
            <person name="Xiong S."/>
            <person name="Wang X."/>
            <person name="Wei L."/>
            <person name="Li C."/>
            <person name="Ma Q."/>
            <person name="Ju M."/>
            <person name="Zhao R."/>
            <person name="Li G."/>
            <person name="Mu C."/>
            <person name="Tian Q."/>
            <person name="Mei H."/>
            <person name="Zhang T."/>
            <person name="Gao T."/>
            <person name="Zhang H."/>
        </authorList>
    </citation>
    <scope>NUCLEOTIDE SEQUENCE</scope>
    <source>
        <strain evidence="2">K16</strain>
    </source>
</reference>
<keyword evidence="3" id="KW-1185">Reference proteome</keyword>
<dbReference type="InterPro" id="IPR038824">
    <property type="entry name" value="SHOC1-like"/>
</dbReference>
<dbReference type="GO" id="GO:0000712">
    <property type="term" value="P:resolution of meiotic recombination intermediates"/>
    <property type="evidence" value="ECO:0007669"/>
    <property type="project" value="TreeGrafter"/>
</dbReference>
<reference evidence="2" key="1">
    <citation type="submission" date="2020-06" db="EMBL/GenBank/DDBJ databases">
        <authorList>
            <person name="Li T."/>
            <person name="Hu X."/>
            <person name="Zhang T."/>
            <person name="Song X."/>
            <person name="Zhang H."/>
            <person name="Dai N."/>
            <person name="Sheng W."/>
            <person name="Hou X."/>
            <person name="Wei L."/>
        </authorList>
    </citation>
    <scope>NUCLEOTIDE SEQUENCE</scope>
    <source>
        <strain evidence="2">K16</strain>
        <tissue evidence="2">Leaf</tissue>
    </source>
</reference>
<proteinExistence type="predicted"/>
<dbReference type="Proteomes" id="UP001289374">
    <property type="component" value="Unassembled WGS sequence"/>
</dbReference>